<comment type="caution">
    <text evidence="1">The sequence shown here is derived from an EMBL/GenBank/DDBJ whole genome shotgun (WGS) entry which is preliminary data.</text>
</comment>
<dbReference type="EMBL" id="MU266333">
    <property type="protein sequence ID" value="KAH7930260.1"/>
    <property type="molecule type" value="Genomic_DNA"/>
</dbReference>
<keyword evidence="2" id="KW-1185">Reference proteome</keyword>
<reference evidence="1" key="1">
    <citation type="journal article" date="2021" name="New Phytol.">
        <title>Evolutionary innovations through gain and loss of genes in the ectomycorrhizal Boletales.</title>
        <authorList>
            <person name="Wu G."/>
            <person name="Miyauchi S."/>
            <person name="Morin E."/>
            <person name="Kuo A."/>
            <person name="Drula E."/>
            <person name="Varga T."/>
            <person name="Kohler A."/>
            <person name="Feng B."/>
            <person name="Cao Y."/>
            <person name="Lipzen A."/>
            <person name="Daum C."/>
            <person name="Hundley H."/>
            <person name="Pangilinan J."/>
            <person name="Johnson J."/>
            <person name="Barry K."/>
            <person name="LaButti K."/>
            <person name="Ng V."/>
            <person name="Ahrendt S."/>
            <person name="Min B."/>
            <person name="Choi I.G."/>
            <person name="Park H."/>
            <person name="Plett J.M."/>
            <person name="Magnuson J."/>
            <person name="Spatafora J.W."/>
            <person name="Nagy L.G."/>
            <person name="Henrissat B."/>
            <person name="Grigoriev I.V."/>
            <person name="Yang Z.L."/>
            <person name="Xu J."/>
            <person name="Martin F.M."/>
        </authorList>
    </citation>
    <scope>NUCLEOTIDE SEQUENCE</scope>
    <source>
        <strain evidence="1">KUC20120723A-06</strain>
    </source>
</reference>
<protein>
    <submittedName>
        <fullName evidence="1">Uncharacterized protein</fullName>
    </submittedName>
</protein>
<evidence type="ECO:0000313" key="1">
    <source>
        <dbReference type="EMBL" id="KAH7930260.1"/>
    </source>
</evidence>
<dbReference type="Proteomes" id="UP000790709">
    <property type="component" value="Unassembled WGS sequence"/>
</dbReference>
<name>A0ACB8BYL8_9AGAM</name>
<accession>A0ACB8BYL8</accession>
<proteinExistence type="predicted"/>
<organism evidence="1 2">
    <name type="scientific">Leucogyrophana mollusca</name>
    <dbReference type="NCBI Taxonomy" id="85980"/>
    <lineage>
        <taxon>Eukaryota</taxon>
        <taxon>Fungi</taxon>
        <taxon>Dikarya</taxon>
        <taxon>Basidiomycota</taxon>
        <taxon>Agaricomycotina</taxon>
        <taxon>Agaricomycetes</taxon>
        <taxon>Agaricomycetidae</taxon>
        <taxon>Boletales</taxon>
        <taxon>Boletales incertae sedis</taxon>
        <taxon>Leucogyrophana</taxon>
    </lineage>
</organism>
<gene>
    <name evidence="1" type="ORF">BV22DRAFT_1028484</name>
</gene>
<sequence length="549" mass="62168">MEAPSASESSSSSEAPERPLPSTAFYSVEYPGYVKPSSVHLAVRNLGGQSSLDTAFKRTAAKNDALLELNLRPGNPFSHPIPGDIVATNNILLKVVKRKRRKPIDDTTGGEQVIGEYTAEAVGVIPKTARFRSMADYQYQPDKNDPLVELRLAMDRMDADAIRKYTIPEEKEDYAIQIGNLPPELDPALAEQSGQQRPTTRSNLRLFPPPLFSRQAIPQNYNFKANPASMVTTAVNEETGEERKRLINKGRWKGLGPVAIAHSDPIIPEGPSATALEAQPQMNQDLLKRLQELLEQRPIWTRVSLYNQFSPAEAREIHNSKGLLPLVCYLFQDGPWRDTLVRFSYDPRKDSGARLYQRIYFRNANHPMERPSVIARRQEARTNALNSTRSVEQEEAREADRRKSHIFDGVTITKETAAFQLCDIHDPMLKEMIEEEDDLREVCDERDGWFSAHAFERIKNVLRHKFFSLLEGYVATREECEALLEQEPGTTRKQSSHRKQLKPGKHNMAKGAMRPEDAAAARLRAQLDKNAKIRREGIGRTSEKPDHQE</sequence>
<evidence type="ECO:0000313" key="2">
    <source>
        <dbReference type="Proteomes" id="UP000790709"/>
    </source>
</evidence>